<dbReference type="EMBL" id="JFZT01000057">
    <property type="protein sequence ID" value="EZQ02110.1"/>
    <property type="molecule type" value="Genomic_DNA"/>
</dbReference>
<evidence type="ECO:0000313" key="3">
    <source>
        <dbReference type="Proteomes" id="UP000024332"/>
    </source>
</evidence>
<comment type="caution">
    <text evidence="2">The sequence shown here is derived from an EMBL/GenBank/DDBJ whole genome shotgun (WGS) entry which is preliminary data.</text>
</comment>
<organism evidence="2 3">
    <name type="scientific">Candidatus Acidianus copahuensis</name>
    <dbReference type="NCBI Taxonomy" id="1160895"/>
    <lineage>
        <taxon>Archaea</taxon>
        <taxon>Thermoproteota</taxon>
        <taxon>Thermoprotei</taxon>
        <taxon>Sulfolobales</taxon>
        <taxon>Sulfolobaceae</taxon>
        <taxon>Acidianus</taxon>
    </lineage>
</organism>
<name>A0A031LKT6_9CREN</name>
<dbReference type="STRING" id="1160895.CM19_10905"/>
<evidence type="ECO:0000256" key="1">
    <source>
        <dbReference type="SAM" id="Phobius"/>
    </source>
</evidence>
<reference evidence="2 3" key="1">
    <citation type="submission" date="2014-03" db="EMBL/GenBank/DDBJ databases">
        <title>Draft genome sequence of the novel thermoacidophilic archaea Acidianus copahuensis ALE1 strain, isolated from Copahue volcanic area in Neuquen Argentina.</title>
        <authorList>
            <person name="Urbieta M.S."/>
            <person name="Rascovan N."/>
            <person name="Castro C."/>
            <person name="Revale S."/>
            <person name="Giaveno M.A."/>
            <person name="Vazquez M.P."/>
            <person name="Donati E.R."/>
        </authorList>
    </citation>
    <scope>NUCLEOTIDE SEQUENCE [LARGE SCALE GENOMIC DNA]</scope>
    <source>
        <strain evidence="2 3">ALE1</strain>
    </source>
</reference>
<dbReference type="Proteomes" id="UP000024332">
    <property type="component" value="Unassembled WGS sequence"/>
</dbReference>
<sequence>MRGISFFLLLIFLLNVVLTYSQEVQIGYIKYTIFLSNDSIVETNSSNLFSPISPSEMVVDSSGNVFVAAVNTIYVLKNNGNISKEINVSGVEYLTYDPRSQVIITTSGTLPNHVISFISDDNLSLLDRDYLSVYPLSIAYDNVSDKVIVGLIGGIGILKGDNITDIVRMPGIVSSLAVNNIGNIYVVGYNLSANRGFFSILDNNFTVKLEDNFSTFFNFVSYINGKTYIGGDGCILIYQNNTFSKITYLGEDFYGMAYDPINDLVYVAAHSLYGPDFVLVIKGTNIVGRIYGVVTPIDIIFNPVSKLIFVSNFFSGTLSIISPGKPPEGNTQEVTLPSNSYVSSASSTGINMLKIIIILTIALFFIASLFLRKLKRFG</sequence>
<keyword evidence="1" id="KW-0812">Transmembrane</keyword>
<dbReference type="AlphaFoldDB" id="A0A031LKT6"/>
<keyword evidence="1" id="KW-1133">Transmembrane helix</keyword>
<dbReference type="SUPFAM" id="SSF63829">
    <property type="entry name" value="Calcium-dependent phosphotriesterase"/>
    <property type="match status" value="1"/>
</dbReference>
<feature type="transmembrane region" description="Helical" evidence="1">
    <location>
        <begin position="352"/>
        <end position="371"/>
    </location>
</feature>
<dbReference type="Gene3D" id="2.130.10.10">
    <property type="entry name" value="YVTN repeat-like/Quinoprotein amine dehydrogenase"/>
    <property type="match status" value="1"/>
</dbReference>
<accession>A0A031LKT6</accession>
<proteinExistence type="predicted"/>
<gene>
    <name evidence="2" type="ORF">CM19_10905</name>
</gene>
<dbReference type="OrthoDB" id="44230at2157"/>
<dbReference type="RefSeq" id="WP_048100371.1">
    <property type="nucleotide sequence ID" value="NZ_JFZT01000057.1"/>
</dbReference>
<dbReference type="SUPFAM" id="SSF75011">
    <property type="entry name" value="3-carboxy-cis,cis-mucoante lactonizing enzyme"/>
    <property type="match status" value="1"/>
</dbReference>
<dbReference type="InterPro" id="IPR015943">
    <property type="entry name" value="WD40/YVTN_repeat-like_dom_sf"/>
</dbReference>
<keyword evidence="1" id="KW-0472">Membrane</keyword>
<protein>
    <submittedName>
        <fullName evidence="2">Uncharacterized protein</fullName>
    </submittedName>
</protein>
<keyword evidence="3" id="KW-1185">Reference proteome</keyword>
<evidence type="ECO:0000313" key="2">
    <source>
        <dbReference type="EMBL" id="EZQ02110.1"/>
    </source>
</evidence>